<feature type="region of interest" description="Disordered" evidence="4">
    <location>
        <begin position="281"/>
        <end position="321"/>
    </location>
</feature>
<dbReference type="InterPro" id="IPR007346">
    <property type="entry name" value="Endonuclease-I"/>
</dbReference>
<dbReference type="RefSeq" id="WP_018967644.1">
    <property type="nucleotide sequence ID" value="NZ_KB899216.1"/>
</dbReference>
<evidence type="ECO:0000313" key="6">
    <source>
        <dbReference type="EMBL" id="KDR52103.1"/>
    </source>
</evidence>
<dbReference type="SUPFAM" id="SSF54060">
    <property type="entry name" value="His-Me finger endonucleases"/>
    <property type="match status" value="1"/>
</dbReference>
<evidence type="ECO:0000256" key="3">
    <source>
        <dbReference type="ARBA" id="ARBA00022801"/>
    </source>
</evidence>
<dbReference type="HOGENOM" id="CLU_039165_0_0_10"/>
<feature type="compositionally biased region" description="Low complexity" evidence="4">
    <location>
        <begin position="281"/>
        <end position="291"/>
    </location>
</feature>
<dbReference type="GO" id="GO:0016787">
    <property type="term" value="F:hydrolase activity"/>
    <property type="evidence" value="ECO:0007669"/>
    <property type="project" value="UniProtKB-KW"/>
</dbReference>
<keyword evidence="5" id="KW-0732">Signal</keyword>
<evidence type="ECO:0000313" key="7">
    <source>
        <dbReference type="Proteomes" id="UP000027442"/>
    </source>
</evidence>
<name>A0A069QGX8_HOYLO</name>
<evidence type="ECO:0000256" key="1">
    <source>
        <dbReference type="ARBA" id="ARBA00006429"/>
    </source>
</evidence>
<dbReference type="AlphaFoldDB" id="A0A069QGX8"/>
<feature type="compositionally biased region" description="Basic and acidic residues" evidence="4">
    <location>
        <begin position="293"/>
        <end position="306"/>
    </location>
</feature>
<dbReference type="EMBL" id="JNGW01000077">
    <property type="protein sequence ID" value="KDR52103.1"/>
    <property type="molecule type" value="Genomic_DNA"/>
</dbReference>
<feature type="chain" id="PRO_5001665290" evidence="5">
    <location>
        <begin position="22"/>
        <end position="527"/>
    </location>
</feature>
<comment type="caution">
    <text evidence="6">The sequence shown here is derived from an EMBL/GenBank/DDBJ whole genome shotgun (WGS) entry which is preliminary data.</text>
</comment>
<protein>
    <submittedName>
        <fullName evidence="6">Nuclease, EndA/NucM family</fullName>
    </submittedName>
</protein>
<sequence length="527" mass="58546">MKRVRFTHTLLALAMSVGAWAQGSNGSGTYYQNANGQKGQALKTALSKIISTGTKDLGYNGLWTAYETTDLRPDGTIWDIYSNITKYDPKKDRAGNYAREGDVYNREHTTPQSWFGKASPMRSDLFQVFPSDGYVNNRRGNVPLGETKGEQYQSANGFSKLGKSTTPGYNGTVFEPADEYKGDLARAYFYMATRYEDRVGSWSGGVYAQSSYPGLAKWALDMFIRWADKDPVSKKEVDRNNAVYKLQLNRNPYVDYPGLEQYVWGTQTNMAFDYANYVVPGKNGKPNNPNDPNKPDEPNKPNDPKSPDNPGNNTTPPTGAMVFHKVTSTSDFQAGKYYLFVNEAAKMALSATNKAFRTAVKVEIAGNTITTEVNTNGKPYTLTLGELAGSYTWFDATEKMYMAYTGPKNALNNAKDATAASAQWQISIDNGGNVVISNKKAAERMINYNDKQPRFGCYMQTNKQQPIQLYVSSATTDIRNLPQVDTKWVNVYSIDGRLLRAKVLQDEALTGLPKGIYIVGKKKVVVK</sequence>
<dbReference type="eggNOG" id="COG2356">
    <property type="taxonomic scope" value="Bacteria"/>
</dbReference>
<dbReference type="Proteomes" id="UP000027442">
    <property type="component" value="Unassembled WGS sequence"/>
</dbReference>
<accession>A0A069QGX8</accession>
<dbReference type="InterPro" id="IPR044925">
    <property type="entry name" value="His-Me_finger_sf"/>
</dbReference>
<dbReference type="PANTHER" id="PTHR33607">
    <property type="entry name" value="ENDONUCLEASE-1"/>
    <property type="match status" value="1"/>
</dbReference>
<reference evidence="6 7" key="1">
    <citation type="submission" date="2013-08" db="EMBL/GenBank/DDBJ databases">
        <authorList>
            <person name="Weinstock G."/>
            <person name="Sodergren E."/>
            <person name="Wylie T."/>
            <person name="Fulton L."/>
            <person name="Fulton R."/>
            <person name="Fronick C."/>
            <person name="O'Laughlin M."/>
            <person name="Godfrey J."/>
            <person name="Miner T."/>
            <person name="Herter B."/>
            <person name="Appelbaum E."/>
            <person name="Cordes M."/>
            <person name="Lek S."/>
            <person name="Wollam A."/>
            <person name="Pepin K.H."/>
            <person name="Palsikar V.B."/>
            <person name="Mitreva M."/>
            <person name="Wilson R.K."/>
        </authorList>
    </citation>
    <scope>NUCLEOTIDE SEQUENCE [LARGE SCALE GENOMIC DNA]</scope>
    <source>
        <strain evidence="6 7">ATCC 15930</strain>
    </source>
</reference>
<dbReference type="PANTHER" id="PTHR33607:SF2">
    <property type="entry name" value="ENDONUCLEASE-1"/>
    <property type="match status" value="1"/>
</dbReference>
<organism evidence="6 7">
    <name type="scientific">Hoylesella loescheii DSM 19665 = JCM 12249 = ATCC 15930</name>
    <dbReference type="NCBI Taxonomy" id="1122985"/>
    <lineage>
        <taxon>Bacteria</taxon>
        <taxon>Pseudomonadati</taxon>
        <taxon>Bacteroidota</taxon>
        <taxon>Bacteroidia</taxon>
        <taxon>Bacteroidales</taxon>
        <taxon>Prevotellaceae</taxon>
        <taxon>Hoylesella</taxon>
    </lineage>
</organism>
<feature type="signal peptide" evidence="5">
    <location>
        <begin position="1"/>
        <end position="21"/>
    </location>
</feature>
<comment type="similarity">
    <text evidence="1">Belongs to the EndA/NucM nuclease family.</text>
</comment>
<dbReference type="GO" id="GO:0004518">
    <property type="term" value="F:nuclease activity"/>
    <property type="evidence" value="ECO:0007669"/>
    <property type="project" value="UniProtKB-KW"/>
</dbReference>
<keyword evidence="2" id="KW-0540">Nuclease</keyword>
<keyword evidence="7" id="KW-1185">Reference proteome</keyword>
<keyword evidence="3" id="KW-0378">Hydrolase</keyword>
<evidence type="ECO:0000256" key="5">
    <source>
        <dbReference type="SAM" id="SignalP"/>
    </source>
</evidence>
<evidence type="ECO:0000256" key="4">
    <source>
        <dbReference type="SAM" id="MobiDB-lite"/>
    </source>
</evidence>
<proteinExistence type="inferred from homology"/>
<dbReference type="Pfam" id="PF04231">
    <property type="entry name" value="Endonuclease_1"/>
    <property type="match status" value="1"/>
</dbReference>
<evidence type="ECO:0000256" key="2">
    <source>
        <dbReference type="ARBA" id="ARBA00022722"/>
    </source>
</evidence>
<dbReference type="PATRIC" id="fig|1122985.7.peg.1876"/>
<gene>
    <name evidence="6" type="ORF">HMPREF1991_01802</name>
</gene>
<feature type="compositionally biased region" description="Low complexity" evidence="4">
    <location>
        <begin position="308"/>
        <end position="319"/>
    </location>
</feature>